<dbReference type="Gene3D" id="3.40.50.11460">
    <property type="match status" value="1"/>
</dbReference>
<evidence type="ECO:0000259" key="4">
    <source>
        <dbReference type="Pfam" id="PF22953"/>
    </source>
</evidence>
<evidence type="ECO:0000313" key="5">
    <source>
        <dbReference type="EMBL" id="KOG58567.1"/>
    </source>
</evidence>
<evidence type="ECO:0000313" key="6">
    <source>
        <dbReference type="Proteomes" id="UP000037020"/>
    </source>
</evidence>
<evidence type="ECO:0000256" key="2">
    <source>
        <dbReference type="ARBA" id="ARBA00023268"/>
    </source>
</evidence>
<dbReference type="PANTHER" id="PTHR43775:SF51">
    <property type="entry name" value="INACTIVE PHENOLPHTHIOCEROL SYNTHESIS POLYKETIDE SYNTHASE TYPE I PKS1-RELATED"/>
    <property type="match status" value="1"/>
</dbReference>
<evidence type="ECO:0008006" key="7">
    <source>
        <dbReference type="Google" id="ProtNLM"/>
    </source>
</evidence>
<keyword evidence="1" id="KW-0808">Transferase</keyword>
<evidence type="ECO:0000259" key="3">
    <source>
        <dbReference type="Pfam" id="PF08659"/>
    </source>
</evidence>
<feature type="domain" description="Ketoreductase (KR)" evidence="3">
    <location>
        <begin position="108"/>
        <end position="160"/>
    </location>
</feature>
<feature type="non-terminal residue" evidence="5">
    <location>
        <position position="160"/>
    </location>
</feature>
<gene>
    <name evidence="5" type="ORF">ADK38_42775</name>
</gene>
<feature type="domain" description="Polyketide synthase extender module SpnB-like Rossmann fold" evidence="4">
    <location>
        <begin position="7"/>
        <end position="88"/>
    </location>
</feature>
<dbReference type="Pfam" id="PF22953">
    <property type="entry name" value="SpnB_Rossmann"/>
    <property type="match status" value="1"/>
</dbReference>
<proteinExistence type="predicted"/>
<dbReference type="InterPro" id="IPR036291">
    <property type="entry name" value="NAD(P)-bd_dom_sf"/>
</dbReference>
<evidence type="ECO:0000256" key="1">
    <source>
        <dbReference type="ARBA" id="ARBA00022679"/>
    </source>
</evidence>
<name>A0ABR5IT69_9ACTN</name>
<protein>
    <recommendedName>
        <fullName evidence="7">Ketoreductase (KR) domain-containing protein</fullName>
    </recommendedName>
</protein>
<dbReference type="EMBL" id="LGUT01004169">
    <property type="protein sequence ID" value="KOG58567.1"/>
    <property type="molecule type" value="Genomic_DNA"/>
</dbReference>
<accession>A0ABR5IT69</accession>
<dbReference type="Pfam" id="PF08659">
    <property type="entry name" value="KR"/>
    <property type="match status" value="1"/>
</dbReference>
<organism evidence="5 6">
    <name type="scientific">Streptomyces varsoviensis</name>
    <dbReference type="NCBI Taxonomy" id="67373"/>
    <lineage>
        <taxon>Bacteria</taxon>
        <taxon>Bacillati</taxon>
        <taxon>Actinomycetota</taxon>
        <taxon>Actinomycetes</taxon>
        <taxon>Kitasatosporales</taxon>
        <taxon>Streptomycetaceae</taxon>
        <taxon>Streptomyces</taxon>
    </lineage>
</organism>
<dbReference type="SUPFAM" id="SSF51735">
    <property type="entry name" value="NAD(P)-binding Rossmann-fold domains"/>
    <property type="match status" value="2"/>
</dbReference>
<dbReference type="InterPro" id="IPR050091">
    <property type="entry name" value="PKS_NRPS_Biosynth_Enz"/>
</dbReference>
<feature type="non-terminal residue" evidence="5">
    <location>
        <position position="1"/>
    </location>
</feature>
<keyword evidence="2" id="KW-0511">Multifunctional enzyme</keyword>
<dbReference type="Gene3D" id="3.40.50.720">
    <property type="entry name" value="NAD(P)-binding Rossmann-like Domain"/>
    <property type="match status" value="1"/>
</dbReference>
<keyword evidence="6" id="KW-1185">Reference proteome</keyword>
<dbReference type="InterPro" id="IPR055123">
    <property type="entry name" value="SpnB-like_Rossmann"/>
</dbReference>
<dbReference type="PANTHER" id="PTHR43775">
    <property type="entry name" value="FATTY ACID SYNTHASE"/>
    <property type="match status" value="1"/>
</dbReference>
<dbReference type="InterPro" id="IPR013968">
    <property type="entry name" value="PKS_KR"/>
</dbReference>
<reference evidence="5 6" key="1">
    <citation type="submission" date="2015-07" db="EMBL/GenBank/DDBJ databases">
        <authorList>
            <person name="Ju K.-S."/>
            <person name="Doroghazi J.R."/>
            <person name="Metcalf W.W."/>
        </authorList>
    </citation>
    <scope>NUCLEOTIDE SEQUENCE [LARGE SCALE GENOMIC DNA]</scope>
    <source>
        <strain evidence="5 6">NRRL B-3589</strain>
    </source>
</reference>
<dbReference type="Proteomes" id="UP000037020">
    <property type="component" value="Unassembled WGS sequence"/>
</dbReference>
<sequence length="160" mass="16158">TDERFATAKLAFVTSGAVAVDAGDDVGDLAHAAVWGLVRTAQTEHPDRFVLVDLQGHAGHDDAPGALPGALATGEPQLAVRAGAAYAARLARVPLSAPERRPGWDPHGTVLITGGTGAIGSHLARHLVTEHGVRHLVLTSRTGPAAAGAADPTAQLAALG</sequence>
<comment type="caution">
    <text evidence="5">The sequence shown here is derived from an EMBL/GenBank/DDBJ whole genome shotgun (WGS) entry which is preliminary data.</text>
</comment>